<dbReference type="Proteomes" id="UP000663193">
    <property type="component" value="Chromosome 4"/>
</dbReference>
<feature type="region of interest" description="Disordered" evidence="1">
    <location>
        <begin position="1"/>
        <end position="20"/>
    </location>
</feature>
<dbReference type="OrthoDB" id="3695168at2759"/>
<keyword evidence="3" id="KW-1185">Reference proteome</keyword>
<gene>
    <name evidence="2" type="ORF">JI435_078440</name>
</gene>
<proteinExistence type="predicted"/>
<dbReference type="AlphaFoldDB" id="A0A7U2I099"/>
<name>A0A7U2I099_PHANO</name>
<protein>
    <submittedName>
        <fullName evidence="2">Uncharacterized protein</fullName>
    </submittedName>
</protein>
<dbReference type="VEuPathDB" id="FungiDB:JI435_078440"/>
<evidence type="ECO:0000313" key="2">
    <source>
        <dbReference type="EMBL" id="QRC94617.1"/>
    </source>
</evidence>
<sequence length="274" mass="31354">MNVVGKFKEKHRRAKEESEDQKKLEAIPISRINGIGALPVELWSIILEHVVTSQLSPSSVQCWTMSDMLDQRLVCHVFSKEIPHSLHQHILLPQLPRLLIMRTLLHSPQSTHPTSLLASAIYNSTRTLPKYHQHFTHATPRIARRIRNCSIIASHISHPPFTPSLLQRLSTAASTSIYVQEYIFMPSYYEQLFASTAEGDACLEVALLSVCGYEMEDVIKTMVRLVGKGDLEKYVWGRYAWEVRRERRWMKGVGERKYGRMDISCIGGEGSVLW</sequence>
<reference evidence="3" key="1">
    <citation type="journal article" date="2021" name="BMC Genomics">
        <title>Chromosome-level genome assembly and manually-curated proteome of model necrotroph Parastagonospora nodorum Sn15 reveals a genome-wide trove of candidate effector homologs, and redundancy of virulence-related functions within an accessory chromosome.</title>
        <authorList>
            <person name="Bertazzoni S."/>
            <person name="Jones D.A.B."/>
            <person name="Phan H.T."/>
            <person name="Tan K.-C."/>
            <person name="Hane J.K."/>
        </authorList>
    </citation>
    <scope>NUCLEOTIDE SEQUENCE [LARGE SCALE GENOMIC DNA]</scope>
    <source>
        <strain evidence="3">SN15 / ATCC MYA-4574 / FGSC 10173)</strain>
    </source>
</reference>
<evidence type="ECO:0000313" key="3">
    <source>
        <dbReference type="Proteomes" id="UP000663193"/>
    </source>
</evidence>
<accession>A0A7U2I099</accession>
<dbReference type="EMBL" id="CP069026">
    <property type="protein sequence ID" value="QRC94617.1"/>
    <property type="molecule type" value="Genomic_DNA"/>
</dbReference>
<evidence type="ECO:0000256" key="1">
    <source>
        <dbReference type="SAM" id="MobiDB-lite"/>
    </source>
</evidence>
<organism evidence="2 3">
    <name type="scientific">Phaeosphaeria nodorum (strain SN15 / ATCC MYA-4574 / FGSC 10173)</name>
    <name type="common">Glume blotch fungus</name>
    <name type="synonym">Parastagonospora nodorum</name>
    <dbReference type="NCBI Taxonomy" id="321614"/>
    <lineage>
        <taxon>Eukaryota</taxon>
        <taxon>Fungi</taxon>
        <taxon>Dikarya</taxon>
        <taxon>Ascomycota</taxon>
        <taxon>Pezizomycotina</taxon>
        <taxon>Dothideomycetes</taxon>
        <taxon>Pleosporomycetidae</taxon>
        <taxon>Pleosporales</taxon>
        <taxon>Pleosporineae</taxon>
        <taxon>Phaeosphaeriaceae</taxon>
        <taxon>Parastagonospora</taxon>
    </lineage>
</organism>